<feature type="compositionally biased region" description="Polar residues" evidence="3">
    <location>
        <begin position="100"/>
        <end position="118"/>
    </location>
</feature>
<reference evidence="5" key="2">
    <citation type="submission" date="2021-01" db="UniProtKB">
        <authorList>
            <consortium name="EnsemblMetazoa"/>
        </authorList>
    </citation>
    <scope>IDENTIFICATION</scope>
</reference>
<name>A0A7M7NKK1_STRPU</name>
<dbReference type="PANTHER" id="PTHR22792:SF132">
    <property type="entry name" value="LA-RELATED PROTEIN 1"/>
    <property type="match status" value="1"/>
</dbReference>
<dbReference type="InterPro" id="IPR036388">
    <property type="entry name" value="WH-like_DNA-bd_sf"/>
</dbReference>
<protein>
    <recommendedName>
        <fullName evidence="4">HTH La-type RNA-binding domain-containing protein</fullName>
    </recommendedName>
</protein>
<evidence type="ECO:0000256" key="1">
    <source>
        <dbReference type="ARBA" id="ARBA00022884"/>
    </source>
</evidence>
<dbReference type="SUPFAM" id="SSF46785">
    <property type="entry name" value="Winged helix' DNA-binding domain"/>
    <property type="match status" value="1"/>
</dbReference>
<evidence type="ECO:0000256" key="3">
    <source>
        <dbReference type="SAM" id="MobiDB-lite"/>
    </source>
</evidence>
<dbReference type="PANTHER" id="PTHR22792">
    <property type="entry name" value="LUPUS LA PROTEIN-RELATED"/>
    <property type="match status" value="1"/>
</dbReference>
<evidence type="ECO:0000313" key="5">
    <source>
        <dbReference type="EnsemblMetazoa" id="XP_030837122"/>
    </source>
</evidence>
<sequence length="298" mass="32843">MYPNILWTLLHRIRTIDLQYLVILPCTAFQFLKKNFSLPLIFLTAAGFAPPKDERSRSPSASSADSRSWQNQRSYRGRGRGRGRGGRGGRGRGGYSGGYWQSNNVDVPVTNNNEQTSPDSELFQEFVPQYYDLGSAEAAGADTGTGNGVPAGTGTPGAGGDADFETPQFVTPQYNNPVFYDGSTPVFTPSAASTSPSFSLDEGTLKDYVKKQIEYYFSVDNLVKDLFLRKKMDTEGYLPLSLIASFHRVKALTSDVGVITTVSFYPTDDDYLSRIGDVHVTRMRIDTRINPQVSFSLC</sequence>
<evidence type="ECO:0000313" key="6">
    <source>
        <dbReference type="Proteomes" id="UP000007110"/>
    </source>
</evidence>
<keyword evidence="1 2" id="KW-0694">RNA-binding</keyword>
<dbReference type="Pfam" id="PF05383">
    <property type="entry name" value="La"/>
    <property type="match status" value="1"/>
</dbReference>
<dbReference type="Gene3D" id="1.10.10.10">
    <property type="entry name" value="Winged helix-like DNA-binding domain superfamily/Winged helix DNA-binding domain"/>
    <property type="match status" value="1"/>
</dbReference>
<evidence type="ECO:0000256" key="2">
    <source>
        <dbReference type="PROSITE-ProRule" id="PRU00332"/>
    </source>
</evidence>
<feature type="domain" description="HTH La-type RNA-binding" evidence="4">
    <location>
        <begin position="199"/>
        <end position="291"/>
    </location>
</feature>
<dbReference type="EnsemblMetazoa" id="XM_030981262">
    <property type="protein sequence ID" value="XP_030837122"/>
    <property type="gene ID" value="LOC115922358"/>
</dbReference>
<proteinExistence type="predicted"/>
<dbReference type="SMART" id="SM00715">
    <property type="entry name" value="LA"/>
    <property type="match status" value="1"/>
</dbReference>
<dbReference type="GO" id="GO:0045727">
    <property type="term" value="P:positive regulation of translation"/>
    <property type="evidence" value="ECO:0000318"/>
    <property type="project" value="GO_Central"/>
</dbReference>
<dbReference type="Proteomes" id="UP000007110">
    <property type="component" value="Unassembled WGS sequence"/>
</dbReference>
<accession>A0A7M7NKK1</accession>
<reference evidence="6" key="1">
    <citation type="submission" date="2015-02" db="EMBL/GenBank/DDBJ databases">
        <title>Genome sequencing for Strongylocentrotus purpuratus.</title>
        <authorList>
            <person name="Murali S."/>
            <person name="Liu Y."/>
            <person name="Vee V."/>
            <person name="English A."/>
            <person name="Wang M."/>
            <person name="Skinner E."/>
            <person name="Han Y."/>
            <person name="Muzny D.M."/>
            <person name="Worley K.C."/>
            <person name="Gibbs R.A."/>
        </authorList>
    </citation>
    <scope>NUCLEOTIDE SEQUENCE</scope>
</reference>
<dbReference type="InParanoid" id="A0A7M7NKK1"/>
<feature type="compositionally biased region" description="Basic residues" evidence="3">
    <location>
        <begin position="75"/>
        <end position="90"/>
    </location>
</feature>
<dbReference type="GO" id="GO:0003723">
    <property type="term" value="F:RNA binding"/>
    <property type="evidence" value="ECO:0000318"/>
    <property type="project" value="GO_Central"/>
</dbReference>
<dbReference type="GeneID" id="115922358"/>
<dbReference type="RefSeq" id="XP_030837122.1">
    <property type="nucleotide sequence ID" value="XM_030981262.1"/>
</dbReference>
<dbReference type="InterPro" id="IPR006630">
    <property type="entry name" value="La_HTH"/>
</dbReference>
<organism evidence="5 6">
    <name type="scientific">Strongylocentrotus purpuratus</name>
    <name type="common">Purple sea urchin</name>
    <dbReference type="NCBI Taxonomy" id="7668"/>
    <lineage>
        <taxon>Eukaryota</taxon>
        <taxon>Metazoa</taxon>
        <taxon>Echinodermata</taxon>
        <taxon>Eleutherozoa</taxon>
        <taxon>Echinozoa</taxon>
        <taxon>Echinoidea</taxon>
        <taxon>Euechinoidea</taxon>
        <taxon>Echinacea</taxon>
        <taxon>Camarodonta</taxon>
        <taxon>Echinidea</taxon>
        <taxon>Strongylocentrotidae</taxon>
        <taxon>Strongylocentrotus</taxon>
    </lineage>
</organism>
<dbReference type="OrthoDB" id="340227at2759"/>
<dbReference type="InterPro" id="IPR045180">
    <property type="entry name" value="La_dom_prot"/>
</dbReference>
<dbReference type="InterPro" id="IPR036390">
    <property type="entry name" value="WH_DNA-bd_sf"/>
</dbReference>
<dbReference type="AlphaFoldDB" id="A0A7M7NKK1"/>
<dbReference type="GO" id="GO:0005829">
    <property type="term" value="C:cytosol"/>
    <property type="evidence" value="ECO:0000318"/>
    <property type="project" value="GO_Central"/>
</dbReference>
<dbReference type="GO" id="GO:0010494">
    <property type="term" value="C:cytoplasmic stress granule"/>
    <property type="evidence" value="ECO:0000318"/>
    <property type="project" value="GO_Central"/>
</dbReference>
<dbReference type="KEGG" id="spu:115922358"/>
<feature type="compositionally biased region" description="Low complexity" evidence="3">
    <location>
        <begin position="58"/>
        <end position="68"/>
    </location>
</feature>
<dbReference type="PROSITE" id="PS50961">
    <property type="entry name" value="HTH_LA"/>
    <property type="match status" value="1"/>
</dbReference>
<keyword evidence="6" id="KW-1185">Reference proteome</keyword>
<evidence type="ECO:0000259" key="4">
    <source>
        <dbReference type="PROSITE" id="PS50961"/>
    </source>
</evidence>
<feature type="region of interest" description="Disordered" evidence="3">
    <location>
        <begin position="50"/>
        <end position="118"/>
    </location>
</feature>